<dbReference type="InterPro" id="IPR000399">
    <property type="entry name" value="TPP-bd_CS"/>
</dbReference>
<dbReference type="PROSITE" id="PS00187">
    <property type="entry name" value="TPP_ENZYMES"/>
    <property type="match status" value="1"/>
</dbReference>
<keyword evidence="6" id="KW-1185">Reference proteome</keyword>
<name>A0A916J089_9PROT</name>
<dbReference type="GO" id="GO:0000287">
    <property type="term" value="F:magnesium ion binding"/>
    <property type="evidence" value="ECO:0007669"/>
    <property type="project" value="InterPro"/>
</dbReference>
<evidence type="ECO:0000259" key="3">
    <source>
        <dbReference type="Pfam" id="PF02775"/>
    </source>
</evidence>
<feature type="domain" description="Thiamine pyrophosphate enzyme N-terminal TPP-binding" evidence="4">
    <location>
        <begin position="5"/>
        <end position="119"/>
    </location>
</feature>
<organism evidence="5 6">
    <name type="scientific">Georgfuchsia toluolica</name>
    <dbReference type="NCBI Taxonomy" id="424218"/>
    <lineage>
        <taxon>Bacteria</taxon>
        <taxon>Pseudomonadati</taxon>
        <taxon>Pseudomonadota</taxon>
        <taxon>Betaproteobacteria</taxon>
        <taxon>Nitrosomonadales</taxon>
        <taxon>Sterolibacteriaceae</taxon>
        <taxon>Georgfuchsia</taxon>
    </lineage>
</organism>
<dbReference type="InterPro" id="IPR012001">
    <property type="entry name" value="Thiamin_PyroP_enz_TPP-bd_dom"/>
</dbReference>
<dbReference type="InterPro" id="IPR045229">
    <property type="entry name" value="TPP_enz"/>
</dbReference>
<evidence type="ECO:0000256" key="2">
    <source>
        <dbReference type="ARBA" id="ARBA00023052"/>
    </source>
</evidence>
<dbReference type="NCBIfam" id="NF006203">
    <property type="entry name" value="PRK08327.1"/>
    <property type="match status" value="1"/>
</dbReference>
<evidence type="ECO:0000313" key="6">
    <source>
        <dbReference type="Proteomes" id="UP000742786"/>
    </source>
</evidence>
<dbReference type="CDD" id="cd02002">
    <property type="entry name" value="TPP_BFDC"/>
    <property type="match status" value="1"/>
</dbReference>
<dbReference type="GO" id="GO:0005948">
    <property type="term" value="C:acetolactate synthase complex"/>
    <property type="evidence" value="ECO:0007669"/>
    <property type="project" value="TreeGrafter"/>
</dbReference>
<dbReference type="InterPro" id="IPR011766">
    <property type="entry name" value="TPP_enzyme_TPP-bd"/>
</dbReference>
<evidence type="ECO:0000256" key="1">
    <source>
        <dbReference type="ARBA" id="ARBA00007812"/>
    </source>
</evidence>
<protein>
    <submittedName>
        <fullName evidence="5">TPP-containing decarboxylase related to benzoylformate decarboxylase or acetolactate synthase</fullName>
    </submittedName>
</protein>
<dbReference type="InterPro" id="IPR029035">
    <property type="entry name" value="DHS-like_NAD/FAD-binding_dom"/>
</dbReference>
<accession>A0A916J089</accession>
<dbReference type="SUPFAM" id="SSF52467">
    <property type="entry name" value="DHS-like NAD/FAD-binding domain"/>
    <property type="match status" value="1"/>
</dbReference>
<evidence type="ECO:0000313" key="5">
    <source>
        <dbReference type="EMBL" id="CAG4882300.1"/>
    </source>
</evidence>
<dbReference type="InterPro" id="IPR029061">
    <property type="entry name" value="THDP-binding"/>
</dbReference>
<dbReference type="Pfam" id="PF02776">
    <property type="entry name" value="TPP_enzyme_N"/>
    <property type="match status" value="1"/>
</dbReference>
<dbReference type="Proteomes" id="UP000742786">
    <property type="component" value="Unassembled WGS sequence"/>
</dbReference>
<dbReference type="PANTHER" id="PTHR18968:SF164">
    <property type="entry name" value="PYRUVATE DECARBOXYLASE"/>
    <property type="match status" value="1"/>
</dbReference>
<comment type="similarity">
    <text evidence="1">Belongs to the TPP enzyme family.</text>
</comment>
<dbReference type="GO" id="GO:0050660">
    <property type="term" value="F:flavin adenine dinucleotide binding"/>
    <property type="evidence" value="ECO:0007669"/>
    <property type="project" value="TreeGrafter"/>
</dbReference>
<dbReference type="Gene3D" id="3.40.50.1220">
    <property type="entry name" value="TPP-binding domain"/>
    <property type="match status" value="1"/>
</dbReference>
<dbReference type="GO" id="GO:0009097">
    <property type="term" value="P:isoleucine biosynthetic process"/>
    <property type="evidence" value="ECO:0007669"/>
    <property type="project" value="TreeGrafter"/>
</dbReference>
<proteinExistence type="inferred from homology"/>
<dbReference type="AlphaFoldDB" id="A0A916J089"/>
<dbReference type="Gene3D" id="3.40.50.970">
    <property type="match status" value="2"/>
</dbReference>
<feature type="domain" description="Thiamine pyrophosphate enzyme TPP-binding" evidence="3">
    <location>
        <begin position="419"/>
        <end position="563"/>
    </location>
</feature>
<dbReference type="GO" id="GO:0003984">
    <property type="term" value="F:acetolactate synthase activity"/>
    <property type="evidence" value="ECO:0007669"/>
    <property type="project" value="TreeGrafter"/>
</dbReference>
<dbReference type="Pfam" id="PF02775">
    <property type="entry name" value="TPP_enzyme_C"/>
    <property type="match status" value="1"/>
</dbReference>
<dbReference type="GO" id="GO:0009099">
    <property type="term" value="P:L-valine biosynthetic process"/>
    <property type="evidence" value="ECO:0007669"/>
    <property type="project" value="TreeGrafter"/>
</dbReference>
<comment type="caution">
    <text evidence="5">The sequence shown here is derived from an EMBL/GenBank/DDBJ whole genome shotgun (WGS) entry which is preliminary data.</text>
</comment>
<dbReference type="GO" id="GO:0030976">
    <property type="term" value="F:thiamine pyrophosphate binding"/>
    <property type="evidence" value="ECO:0007669"/>
    <property type="project" value="InterPro"/>
</dbReference>
<reference evidence="5" key="1">
    <citation type="submission" date="2021-04" db="EMBL/GenBank/DDBJ databases">
        <authorList>
            <person name="Hornung B."/>
        </authorList>
    </citation>
    <scope>NUCLEOTIDE SEQUENCE</scope>
    <source>
        <strain evidence="5">G5G6</strain>
    </source>
</reference>
<dbReference type="EMBL" id="CAJQUM010000001">
    <property type="protein sequence ID" value="CAG4882300.1"/>
    <property type="molecule type" value="Genomic_DNA"/>
</dbReference>
<evidence type="ECO:0000259" key="4">
    <source>
        <dbReference type="Pfam" id="PF02776"/>
    </source>
</evidence>
<sequence>MNRSTANYLLEGLQEIGIEYLFSNLGTDHVPIIEEVARWQREGRKAPTIILCPHENVAVHMACGYAMATGRGQAVLVHVDAGTANTVMGLHNLSRSRVPLLLFAGKAPFTLRGELLGSRDTFVNFIQEPYDMASLVRPYVKWIYDLPSPIVVKEAIRRAHSFMHSDPPGPVFLTAAREVLAAECSSEQVRSFPVERYGPVTAPGIDDATVEDIADRLLAARNPILISAYAGRNPACAKIIDELAQLTGMRVYESNPIYLNISHDSPCFAGYSAADDVGDADFGLLVDVDVPWIPKFARENAGTQWVHIDIDVIKKDIPMWGFPSHLRIQADSYKVLQRLLAVLRTRATSEYLHSARERVSIWMEQRTAAIAAARVAMQPSSQAKITAAFVAAQLSEVMGDNDILVHESITNVFPVLSQIKRNRPGTVFGNGGGGLGFGGGVALGAKLAFPDRTVFHVTGDASFCFSAPTAVYMVSKQYDLPIFSVVLDNSGWGAVKGATLRVYPHGEAKSAGAYQAVVGTDTHYEKVGEAAGAYGECVDTAAVVPAAIRRCMDAVKAGRSAVLVVRLDPI</sequence>
<dbReference type="CDD" id="cd07035">
    <property type="entry name" value="TPP_PYR_POX_like"/>
    <property type="match status" value="1"/>
</dbReference>
<keyword evidence="2" id="KW-0786">Thiamine pyrophosphate</keyword>
<dbReference type="SUPFAM" id="SSF52518">
    <property type="entry name" value="Thiamin diphosphate-binding fold (THDP-binding)"/>
    <property type="match status" value="2"/>
</dbReference>
<gene>
    <name evidence="5" type="ORF">GTOL_10182</name>
</gene>
<dbReference type="PANTHER" id="PTHR18968">
    <property type="entry name" value="THIAMINE PYROPHOSPHATE ENZYMES"/>
    <property type="match status" value="1"/>
</dbReference>
<dbReference type="RefSeq" id="WP_220634387.1">
    <property type="nucleotide sequence ID" value="NZ_CAJQUM010000001.1"/>
</dbReference>